<name>A0AAE1Q673_9EUCA</name>
<keyword evidence="9" id="KW-1185">Reference proteome</keyword>
<comment type="similarity">
    <text evidence="1 5">Belongs to the peptidase C14A family.</text>
</comment>
<organism evidence="8 9">
    <name type="scientific">Petrolisthes manimaculis</name>
    <dbReference type="NCBI Taxonomy" id="1843537"/>
    <lineage>
        <taxon>Eukaryota</taxon>
        <taxon>Metazoa</taxon>
        <taxon>Ecdysozoa</taxon>
        <taxon>Arthropoda</taxon>
        <taxon>Crustacea</taxon>
        <taxon>Multicrustacea</taxon>
        <taxon>Malacostraca</taxon>
        <taxon>Eumalacostraca</taxon>
        <taxon>Eucarida</taxon>
        <taxon>Decapoda</taxon>
        <taxon>Pleocyemata</taxon>
        <taxon>Anomura</taxon>
        <taxon>Galatheoidea</taxon>
        <taxon>Porcellanidae</taxon>
        <taxon>Petrolisthes</taxon>
    </lineage>
</organism>
<protein>
    <submittedName>
        <fullName evidence="8">Uncharacterized protein</fullName>
    </submittedName>
</protein>
<evidence type="ECO:0000259" key="7">
    <source>
        <dbReference type="PROSITE" id="PS50208"/>
    </source>
</evidence>
<dbReference type="InterPro" id="IPR002398">
    <property type="entry name" value="Pept_C14"/>
</dbReference>
<comment type="caution">
    <text evidence="8">The sequence shown here is derived from an EMBL/GenBank/DDBJ whole genome shotgun (WGS) entry which is preliminary data.</text>
</comment>
<dbReference type="InterPro" id="IPR011600">
    <property type="entry name" value="Pept_C14_caspase"/>
</dbReference>
<feature type="domain" description="Caspase family p20" evidence="7">
    <location>
        <begin position="41"/>
        <end position="162"/>
    </location>
</feature>
<dbReference type="GO" id="GO:0072557">
    <property type="term" value="C:IPAF inflammasome complex"/>
    <property type="evidence" value="ECO:0007669"/>
    <property type="project" value="TreeGrafter"/>
</dbReference>
<dbReference type="InterPro" id="IPR002138">
    <property type="entry name" value="Pept_C14_p10"/>
</dbReference>
<keyword evidence="2" id="KW-0645">Protease</keyword>
<dbReference type="AlphaFoldDB" id="A0AAE1Q673"/>
<sequence length="828" mass="94551">MSVEDKVVLPSLPPLHINVQPANEIRGPPDAYRNETNPRGAVFIANYRQFHSDIRKGSEVDVDNFKDLFTQMGYTTVKVLIDAGKKETRIALERFRDQKILEEVDSLVVIFMSHGRKEDVFYTSDDEEMTCEEVIESFSNSMCPALCEKPKLFLFQMCRGQREHIPVEMKKDDKIIEDPLQRRKKCEREISDMFICFSSISGFVSYRHHDYGSHFVHYVCKTFMKHAKDKTLDSLMKQVNREAPKPVACEKRELATTKDFYFNPIGKELQNNENLKSLQLTGTDSRVDNEKTNKECCRSRSWTDAPSKMNYRYYLEEDEETYSRPLATSYQGTALIINNLQPNCSQDVEKLADVFSRLGYQIQGPFSNLTRDELLQKVSHLKELTEESSVIIVYYGKGFGDYLITSDNRAVAYQELFSTLNNDNCPNLAGRPKIFIFNICFYTGTVVEEEECVDDSESELATDAIQYGDVPAEQDIFILIVEVDGNCDGGSLLTEALYQVLQSSEGARELTPLMRTVSRRLHELQAKGYTTETRTLNFRKNFYFTPCKPTVTPPSTPVSSLVPVLQRAHVIPQKINVVASNKMKTCATEDAYLNRSTPRGLVLLISYDTYTSENLSNCYWRKSDSQILSSLLEQCGYEVTLLKNLSMGELLTALKHYKEREQHGILDSSMVVWLGLARDTNTMYTSEGQTFPLNQLYTCFTNTNCPALTGKPKFIFLHMTLLEEDLKDTQSYTDVEDLRDTFILRLVSRLKRTGSTGQLDGTHPSVGFVSLCKILANRAHDSHLEKIVSLAEEELAGNPSNKDNLETFTRQYIAFSKYFYLNPKKGHK</sequence>
<dbReference type="Pfam" id="PF00656">
    <property type="entry name" value="Peptidase_C14"/>
    <property type="match status" value="3"/>
</dbReference>
<dbReference type="GO" id="GO:0006508">
    <property type="term" value="P:proteolysis"/>
    <property type="evidence" value="ECO:0007669"/>
    <property type="project" value="InterPro"/>
</dbReference>
<feature type="domain" description="Caspase family p20" evidence="7">
    <location>
        <begin position="598"/>
        <end position="718"/>
    </location>
</feature>
<dbReference type="Gene3D" id="3.40.50.1460">
    <property type="match status" value="3"/>
</dbReference>
<evidence type="ECO:0000313" key="8">
    <source>
        <dbReference type="EMBL" id="KAK4320473.1"/>
    </source>
</evidence>
<dbReference type="PANTHER" id="PTHR47901:SF8">
    <property type="entry name" value="CASPASE-3"/>
    <property type="match status" value="1"/>
</dbReference>
<gene>
    <name evidence="8" type="ORF">Pmani_008639</name>
</gene>
<dbReference type="PROSITE" id="PS50208">
    <property type="entry name" value="CASPASE_P20"/>
    <property type="match status" value="3"/>
</dbReference>
<dbReference type="GO" id="GO:0072559">
    <property type="term" value="C:NLRP3 inflammasome complex"/>
    <property type="evidence" value="ECO:0007669"/>
    <property type="project" value="TreeGrafter"/>
</dbReference>
<evidence type="ECO:0000313" key="9">
    <source>
        <dbReference type="Proteomes" id="UP001292094"/>
    </source>
</evidence>
<dbReference type="PRINTS" id="PR00376">
    <property type="entry name" value="IL1BCENZYME"/>
</dbReference>
<evidence type="ECO:0000256" key="5">
    <source>
        <dbReference type="RuleBase" id="RU003971"/>
    </source>
</evidence>
<reference evidence="8" key="1">
    <citation type="submission" date="2023-11" db="EMBL/GenBank/DDBJ databases">
        <title>Genome assemblies of two species of porcelain crab, Petrolisthes cinctipes and Petrolisthes manimaculis (Anomura: Porcellanidae).</title>
        <authorList>
            <person name="Angst P."/>
        </authorList>
    </citation>
    <scope>NUCLEOTIDE SEQUENCE</scope>
    <source>
        <strain evidence="8">PB745_02</strain>
        <tissue evidence="8">Gill</tissue>
    </source>
</reference>
<dbReference type="PANTHER" id="PTHR47901">
    <property type="entry name" value="CASPASE RECRUITMENT DOMAIN-CONTAINING PROTEIN 18"/>
    <property type="match status" value="1"/>
</dbReference>
<dbReference type="InterPro" id="IPR015917">
    <property type="entry name" value="Pept_C14A"/>
</dbReference>
<dbReference type="InterPro" id="IPR001309">
    <property type="entry name" value="Pept_C14_p20"/>
</dbReference>
<dbReference type="SMART" id="SM00115">
    <property type="entry name" value="CASc"/>
    <property type="match status" value="3"/>
</dbReference>
<dbReference type="InterPro" id="IPR029030">
    <property type="entry name" value="Caspase-like_dom_sf"/>
</dbReference>
<evidence type="ECO:0000256" key="2">
    <source>
        <dbReference type="ARBA" id="ARBA00022670"/>
    </source>
</evidence>
<accession>A0AAE1Q673</accession>
<keyword evidence="3" id="KW-0053">Apoptosis</keyword>
<dbReference type="Proteomes" id="UP001292094">
    <property type="component" value="Unassembled WGS sequence"/>
</dbReference>
<proteinExistence type="inferred from homology"/>
<evidence type="ECO:0000256" key="1">
    <source>
        <dbReference type="ARBA" id="ARBA00010134"/>
    </source>
</evidence>
<dbReference type="SUPFAM" id="SSF52129">
    <property type="entry name" value="Caspase-like"/>
    <property type="match status" value="3"/>
</dbReference>
<evidence type="ECO:0000256" key="4">
    <source>
        <dbReference type="ARBA" id="ARBA00022801"/>
    </source>
</evidence>
<dbReference type="GO" id="GO:0097169">
    <property type="term" value="C:AIM2 inflammasome complex"/>
    <property type="evidence" value="ECO:0007669"/>
    <property type="project" value="TreeGrafter"/>
</dbReference>
<evidence type="ECO:0000259" key="6">
    <source>
        <dbReference type="PROSITE" id="PS50207"/>
    </source>
</evidence>
<dbReference type="PROSITE" id="PS50207">
    <property type="entry name" value="CASPASE_P10"/>
    <property type="match status" value="1"/>
</dbReference>
<evidence type="ECO:0000256" key="3">
    <source>
        <dbReference type="ARBA" id="ARBA00022703"/>
    </source>
</evidence>
<keyword evidence="4" id="KW-0378">Hydrolase</keyword>
<dbReference type="GO" id="GO:0004197">
    <property type="term" value="F:cysteine-type endopeptidase activity"/>
    <property type="evidence" value="ECO:0007669"/>
    <property type="project" value="InterPro"/>
</dbReference>
<feature type="domain" description="Caspase family p10" evidence="6">
    <location>
        <begin position="191"/>
        <end position="241"/>
    </location>
</feature>
<feature type="domain" description="Caspase family p20" evidence="7">
    <location>
        <begin position="347"/>
        <end position="440"/>
    </location>
</feature>
<dbReference type="EMBL" id="JAWZYT010000665">
    <property type="protein sequence ID" value="KAK4320473.1"/>
    <property type="molecule type" value="Genomic_DNA"/>
</dbReference>